<dbReference type="GeneID" id="119728629"/>
<keyword evidence="4" id="KW-1185">Reference proteome</keyword>
<dbReference type="InterPro" id="IPR006671">
    <property type="entry name" value="Cyclin_N"/>
</dbReference>
<organism evidence="3 4">
    <name type="scientific">Patiria miniata</name>
    <name type="common">Bat star</name>
    <name type="synonym">Asterina miniata</name>
    <dbReference type="NCBI Taxonomy" id="46514"/>
    <lineage>
        <taxon>Eukaryota</taxon>
        <taxon>Metazoa</taxon>
        <taxon>Echinodermata</taxon>
        <taxon>Eleutherozoa</taxon>
        <taxon>Asterozoa</taxon>
        <taxon>Asteroidea</taxon>
        <taxon>Valvatacea</taxon>
        <taxon>Valvatida</taxon>
        <taxon>Asterinidae</taxon>
        <taxon>Patiria</taxon>
    </lineage>
</organism>
<feature type="compositionally biased region" description="Basic and acidic residues" evidence="1">
    <location>
        <begin position="38"/>
        <end position="54"/>
    </location>
</feature>
<dbReference type="CDD" id="cd20556">
    <property type="entry name" value="CYCLIN_CABLES"/>
    <property type="match status" value="1"/>
</dbReference>
<reference evidence="3" key="1">
    <citation type="submission" date="2022-11" db="UniProtKB">
        <authorList>
            <consortium name="EnsemblMetazoa"/>
        </authorList>
    </citation>
    <scope>IDENTIFICATION</scope>
</reference>
<dbReference type="InterPro" id="IPR036915">
    <property type="entry name" value="Cyclin-like_sf"/>
</dbReference>
<feature type="domain" description="Cyclin N-terminal" evidence="2">
    <location>
        <begin position="450"/>
        <end position="534"/>
    </location>
</feature>
<dbReference type="Gene3D" id="1.10.472.10">
    <property type="entry name" value="Cyclin-like"/>
    <property type="match status" value="1"/>
</dbReference>
<dbReference type="PANTHER" id="PTHR22896:SF0">
    <property type="entry name" value="CYCLIN N-TERMINAL DOMAIN-CONTAINING PROTEIN"/>
    <property type="match status" value="1"/>
</dbReference>
<dbReference type="RefSeq" id="XP_038056869.1">
    <property type="nucleotide sequence ID" value="XM_038200941.1"/>
</dbReference>
<dbReference type="EnsemblMetazoa" id="XM_038200941.1">
    <property type="protein sequence ID" value="XP_038056869.1"/>
    <property type="gene ID" value="LOC119728629"/>
</dbReference>
<feature type="region of interest" description="Disordered" evidence="1">
    <location>
        <begin position="26"/>
        <end position="85"/>
    </location>
</feature>
<dbReference type="Pfam" id="PF00134">
    <property type="entry name" value="Cyclin_N"/>
    <property type="match status" value="1"/>
</dbReference>
<feature type="region of interest" description="Disordered" evidence="1">
    <location>
        <begin position="276"/>
        <end position="302"/>
    </location>
</feature>
<dbReference type="PIRSF" id="PIRSF025798">
    <property type="entry name" value="Cables"/>
    <property type="match status" value="1"/>
</dbReference>
<dbReference type="OrthoDB" id="5353095at2759"/>
<sequence>MAEVGRRRYQKSAKRRSDAINFLANISLDGSFSQPEDSPVKAEDKNESRGEKGTARIVAEQQEKQTSDSTLYVPKVRDTTETDASTSEIMLKPRATESFSPGEARGRTRSAAKAVIGASYGGLRVKSFSSDKGSPLLPSKFDPGSRPRAQTQISAAEQIKRRPHHPGLAIDCAVVEGAVAPKPAPYHHHHHHHHHHPHHGVLSSQILSADTDAAQLVSALKDRPTCTGVVHTTQPLPQHWHKLSRVLLVSARKVPFSLYSVLPYSRRSQHGLLRNDSDTIASGRTRKSSGTRGVGSDTMSGLTGIELGDGGKEISYRHLLVPTKDQIAYRRQLNLELLGSPHSPAVRKIPGHPLSIQWDRGDSDNSLLEHTTNVLPYDPMELDDPGLHAGKHSKVMTFTSYMVSILDYTKPSELKKDINQKFKDKFPHIDLSLSKLRSIKREMKKIAVDAGTMEMLTLAHAYVYYEKLVLYGKINKENRKLCAGACLTLAAKLSDTKGADLQNLIKEIEDTFRENRKEFLQLEFPILVALEFSLHLPESVVLPHYRRIAQLT</sequence>
<protein>
    <recommendedName>
        <fullName evidence="2">Cyclin N-terminal domain-containing protein</fullName>
    </recommendedName>
</protein>
<dbReference type="GO" id="GO:0051726">
    <property type="term" value="P:regulation of cell cycle"/>
    <property type="evidence" value="ECO:0007669"/>
    <property type="project" value="InterPro"/>
</dbReference>
<dbReference type="AlphaFoldDB" id="A0A913ZZI8"/>
<dbReference type="EnsemblMetazoa" id="XM_038200940.1">
    <property type="protein sequence ID" value="XP_038056868.1"/>
    <property type="gene ID" value="LOC119728629"/>
</dbReference>
<evidence type="ECO:0000256" key="1">
    <source>
        <dbReference type="SAM" id="MobiDB-lite"/>
    </source>
</evidence>
<dbReference type="InterPro" id="IPR012388">
    <property type="entry name" value="CABLES1/2"/>
</dbReference>
<dbReference type="Proteomes" id="UP000887568">
    <property type="component" value="Unplaced"/>
</dbReference>
<name>A0A913ZZI8_PATMI</name>
<dbReference type="SUPFAM" id="SSF47954">
    <property type="entry name" value="Cyclin-like"/>
    <property type="match status" value="1"/>
</dbReference>
<proteinExistence type="predicted"/>
<dbReference type="RefSeq" id="XP_038056868.1">
    <property type="nucleotide sequence ID" value="XM_038200940.1"/>
</dbReference>
<evidence type="ECO:0000313" key="3">
    <source>
        <dbReference type="EnsemblMetazoa" id="XP_038056869.1"/>
    </source>
</evidence>
<accession>A0A913ZZI8</accession>
<evidence type="ECO:0000259" key="2">
    <source>
        <dbReference type="Pfam" id="PF00134"/>
    </source>
</evidence>
<evidence type="ECO:0000313" key="4">
    <source>
        <dbReference type="Proteomes" id="UP000887568"/>
    </source>
</evidence>
<dbReference type="OMA" id="ACRVYSS"/>
<dbReference type="PANTHER" id="PTHR22896">
    <property type="entry name" value="CDK5 AND ABL1 ENZYME SUBSTRATE 1"/>
    <property type="match status" value="1"/>
</dbReference>